<name>A0A9E7FAN9_9LILI</name>
<keyword evidence="2" id="KW-1185">Reference proteome</keyword>
<dbReference type="Proteomes" id="UP001055439">
    <property type="component" value="Chromosome 3"/>
</dbReference>
<dbReference type="AlphaFoldDB" id="A0A9E7FAN9"/>
<sequence>MDLNHILYRPSRHIRELNGPTGVDALFLGQAAFVIHVLLLSLEEVEYYVDNIVMLIPSSRKLVSMVL</sequence>
<proteinExistence type="predicted"/>
<organism evidence="1 2">
    <name type="scientific">Musa troglodytarum</name>
    <name type="common">fe'i banana</name>
    <dbReference type="NCBI Taxonomy" id="320322"/>
    <lineage>
        <taxon>Eukaryota</taxon>
        <taxon>Viridiplantae</taxon>
        <taxon>Streptophyta</taxon>
        <taxon>Embryophyta</taxon>
        <taxon>Tracheophyta</taxon>
        <taxon>Spermatophyta</taxon>
        <taxon>Magnoliopsida</taxon>
        <taxon>Liliopsida</taxon>
        <taxon>Zingiberales</taxon>
        <taxon>Musaceae</taxon>
        <taxon>Musa</taxon>
    </lineage>
</organism>
<protein>
    <submittedName>
        <fullName evidence="1">Uncharacterized protein</fullName>
    </submittedName>
</protein>
<accession>A0A9E7FAN9</accession>
<evidence type="ECO:0000313" key="2">
    <source>
        <dbReference type="Proteomes" id="UP001055439"/>
    </source>
</evidence>
<reference evidence="1" key="1">
    <citation type="submission" date="2022-05" db="EMBL/GenBank/DDBJ databases">
        <title>The Musa troglodytarum L. genome provides insights into the mechanism of non-climacteric behaviour and enrichment of carotenoids.</title>
        <authorList>
            <person name="Wang J."/>
        </authorList>
    </citation>
    <scope>NUCLEOTIDE SEQUENCE</scope>
    <source>
        <tissue evidence="1">Leaf</tissue>
    </source>
</reference>
<gene>
    <name evidence="1" type="ORF">MUK42_32589</name>
</gene>
<evidence type="ECO:0000313" key="1">
    <source>
        <dbReference type="EMBL" id="URD92018.1"/>
    </source>
</evidence>
<dbReference type="EMBL" id="CP097505">
    <property type="protein sequence ID" value="URD92018.1"/>
    <property type="molecule type" value="Genomic_DNA"/>
</dbReference>